<gene>
    <name evidence="10" type="ORF">A1355_13040</name>
</gene>
<comment type="caution">
    <text evidence="10">The sequence shown here is derived from an EMBL/GenBank/DDBJ whole genome shotgun (WGS) entry which is preliminary data.</text>
</comment>
<dbReference type="AlphaFoldDB" id="A0A177N7S6"/>
<comment type="similarity">
    <text evidence="2">Belongs to the outer membrane factor (OMF) (TC 1.B.17) family.</text>
</comment>
<evidence type="ECO:0000256" key="8">
    <source>
        <dbReference type="SAM" id="Coils"/>
    </source>
</evidence>
<feature type="compositionally biased region" description="Low complexity" evidence="9">
    <location>
        <begin position="1"/>
        <end position="16"/>
    </location>
</feature>
<evidence type="ECO:0000256" key="1">
    <source>
        <dbReference type="ARBA" id="ARBA00004442"/>
    </source>
</evidence>
<dbReference type="OrthoDB" id="9813458at2"/>
<evidence type="ECO:0000256" key="5">
    <source>
        <dbReference type="ARBA" id="ARBA00022692"/>
    </source>
</evidence>
<proteinExistence type="inferred from homology"/>
<keyword evidence="6" id="KW-0472">Membrane</keyword>
<keyword evidence="3" id="KW-0813">Transport</keyword>
<evidence type="ECO:0000313" key="10">
    <source>
        <dbReference type="EMBL" id="OAI13957.1"/>
    </source>
</evidence>
<evidence type="ECO:0000256" key="9">
    <source>
        <dbReference type="SAM" id="MobiDB-lite"/>
    </source>
</evidence>
<evidence type="ECO:0000256" key="4">
    <source>
        <dbReference type="ARBA" id="ARBA00022452"/>
    </source>
</evidence>
<accession>A0A177N7S6</accession>
<sequence>MALNRAARPAAAPSPSGQRHARPAPRRTCSIGWLLAAALAAVPASAQNLLAVYRDALQDNPSLEKAREGVEAVVESQSQAQAALFLPEASFSANVARDYQNIRYGGAAAIGLGGRSEFMTGAYSLSISQPLLHIDRWVALEQADNRVAQAEADSSAAEIALMLKVCERYFDVLAAEENLKFAQAQQQSLQRKLNEAEQRRAVGFLALTDVQESRAGHDRAVADAIAADHQLRDAREGLRETAGQQYPQLDALSADMPLLAPEPADEQRWVELALTQNYGLLAQQKAVQVAQDEIQRQRAGHLPTLDASGSHGFATSGGRFGSADIEDDVIGLNLNLPLYQGGRTESRTREAEHRYRQALADLAQQKRAVRRGASNAYLGVVAGISRVKALRQALKSAEAGLAATQAGFNAGRRTALDIIVAERELLGAQRDYARARYDYLLDSLRLKQAVGSLSPADLEQVNRWLIPAKTNEREDAGTPLP</sequence>
<keyword evidence="7" id="KW-0998">Cell outer membrane</keyword>
<dbReference type="GO" id="GO:1990281">
    <property type="term" value="C:efflux pump complex"/>
    <property type="evidence" value="ECO:0007669"/>
    <property type="project" value="TreeGrafter"/>
</dbReference>
<comment type="subcellular location">
    <subcellularLocation>
        <location evidence="1">Cell outer membrane</location>
    </subcellularLocation>
</comment>
<name>A0A177N7S6_9GAMM</name>
<keyword evidence="4" id="KW-1134">Transmembrane beta strand</keyword>
<dbReference type="GO" id="GO:0009279">
    <property type="term" value="C:cell outer membrane"/>
    <property type="evidence" value="ECO:0007669"/>
    <property type="project" value="UniProtKB-SubCell"/>
</dbReference>
<dbReference type="InterPro" id="IPR003423">
    <property type="entry name" value="OMP_efflux"/>
</dbReference>
<feature type="coiled-coil region" evidence="8">
    <location>
        <begin position="140"/>
        <end position="199"/>
    </location>
</feature>
<evidence type="ECO:0008006" key="12">
    <source>
        <dbReference type="Google" id="ProtNLM"/>
    </source>
</evidence>
<evidence type="ECO:0000256" key="7">
    <source>
        <dbReference type="ARBA" id="ARBA00023237"/>
    </source>
</evidence>
<dbReference type="Proteomes" id="UP000077628">
    <property type="component" value="Unassembled WGS sequence"/>
</dbReference>
<dbReference type="PANTHER" id="PTHR30026:SF20">
    <property type="entry name" value="OUTER MEMBRANE PROTEIN TOLC"/>
    <property type="match status" value="1"/>
</dbReference>
<dbReference type="STRING" id="702114.A1355_13040"/>
<feature type="region of interest" description="Disordered" evidence="9">
    <location>
        <begin position="1"/>
        <end position="24"/>
    </location>
</feature>
<dbReference type="PANTHER" id="PTHR30026">
    <property type="entry name" value="OUTER MEMBRANE PROTEIN TOLC"/>
    <property type="match status" value="1"/>
</dbReference>
<evidence type="ECO:0000256" key="3">
    <source>
        <dbReference type="ARBA" id="ARBA00022448"/>
    </source>
</evidence>
<dbReference type="InterPro" id="IPR010130">
    <property type="entry name" value="T1SS_OMP_TolC"/>
</dbReference>
<dbReference type="Pfam" id="PF02321">
    <property type="entry name" value="OEP"/>
    <property type="match status" value="2"/>
</dbReference>
<keyword evidence="5" id="KW-0812">Transmembrane</keyword>
<dbReference type="InterPro" id="IPR051906">
    <property type="entry name" value="TolC-like"/>
</dbReference>
<protein>
    <recommendedName>
        <fullName evidence="12">Type I secretion protein TolC</fullName>
    </recommendedName>
</protein>
<evidence type="ECO:0000256" key="2">
    <source>
        <dbReference type="ARBA" id="ARBA00007613"/>
    </source>
</evidence>
<dbReference type="RefSeq" id="WP_082885679.1">
    <property type="nucleotide sequence ID" value="NZ_LUUK01000205.1"/>
</dbReference>
<keyword evidence="8" id="KW-0175">Coiled coil</keyword>
<dbReference type="GO" id="GO:0015562">
    <property type="term" value="F:efflux transmembrane transporter activity"/>
    <property type="evidence" value="ECO:0007669"/>
    <property type="project" value="InterPro"/>
</dbReference>
<evidence type="ECO:0000313" key="11">
    <source>
        <dbReference type="Proteomes" id="UP000077628"/>
    </source>
</evidence>
<dbReference type="GO" id="GO:0015288">
    <property type="term" value="F:porin activity"/>
    <property type="evidence" value="ECO:0007669"/>
    <property type="project" value="TreeGrafter"/>
</dbReference>
<organism evidence="10 11">
    <name type="scientific">Methylomonas koyamae</name>
    <dbReference type="NCBI Taxonomy" id="702114"/>
    <lineage>
        <taxon>Bacteria</taxon>
        <taxon>Pseudomonadati</taxon>
        <taxon>Pseudomonadota</taxon>
        <taxon>Gammaproteobacteria</taxon>
        <taxon>Methylococcales</taxon>
        <taxon>Methylococcaceae</taxon>
        <taxon>Methylomonas</taxon>
    </lineage>
</organism>
<dbReference type="SUPFAM" id="SSF56954">
    <property type="entry name" value="Outer membrane efflux proteins (OEP)"/>
    <property type="match status" value="1"/>
</dbReference>
<dbReference type="Gene3D" id="1.20.1600.10">
    <property type="entry name" value="Outer membrane efflux proteins (OEP)"/>
    <property type="match status" value="1"/>
</dbReference>
<dbReference type="EMBL" id="LUUK01000205">
    <property type="protein sequence ID" value="OAI13957.1"/>
    <property type="molecule type" value="Genomic_DNA"/>
</dbReference>
<reference evidence="11" key="1">
    <citation type="submission" date="2016-03" db="EMBL/GenBank/DDBJ databases">
        <authorList>
            <person name="Heylen K."/>
            <person name="De Vos P."/>
            <person name="Vekeman B."/>
        </authorList>
    </citation>
    <scope>NUCLEOTIDE SEQUENCE [LARGE SCALE GENOMIC DNA]</scope>
    <source>
        <strain evidence="11">R-45383</strain>
    </source>
</reference>
<keyword evidence="11" id="KW-1185">Reference proteome</keyword>
<evidence type="ECO:0000256" key="6">
    <source>
        <dbReference type="ARBA" id="ARBA00023136"/>
    </source>
</evidence>
<dbReference type="NCBIfam" id="TIGR01844">
    <property type="entry name" value="type_I_sec_TolC"/>
    <property type="match status" value="1"/>
</dbReference>